<feature type="region of interest" description="Disordered" evidence="1">
    <location>
        <begin position="94"/>
        <end position="180"/>
    </location>
</feature>
<dbReference type="Proteomes" id="UP000602510">
    <property type="component" value="Unassembled WGS sequence"/>
</dbReference>
<organism evidence="2 3">
    <name type="scientific">Phytophthora infestans</name>
    <name type="common">Potato late blight agent</name>
    <name type="synonym">Botrytis infestans</name>
    <dbReference type="NCBI Taxonomy" id="4787"/>
    <lineage>
        <taxon>Eukaryota</taxon>
        <taxon>Sar</taxon>
        <taxon>Stramenopiles</taxon>
        <taxon>Oomycota</taxon>
        <taxon>Peronosporomycetes</taxon>
        <taxon>Peronosporales</taxon>
        <taxon>Peronosporaceae</taxon>
        <taxon>Phytophthora</taxon>
    </lineage>
</organism>
<feature type="compositionally biased region" description="Basic and acidic residues" evidence="1">
    <location>
        <begin position="112"/>
        <end position="122"/>
    </location>
</feature>
<sequence>MVSNTNASLLNVAAGGRGSKKSIAYHHTTLHETLADHFGKRFERRKCNYCGIIFSFRTTSAPLRHMRKLHLDRIHPENQNTQSLWTDNDVQLTEQTSTQEPRTHSDNIVAEDAARTSVDSRNELQPGNSVTSVASSTSSEEDYRSSTPKRKRDGANESAMSRNENAGDFGNTNRAKVSKTTRALSSELTASQEATLHFLRHYDDELQQPAMRLKFAKHLTYNVAEAEMYNVLDPATQLEFIRDFARLPANR</sequence>
<protein>
    <recommendedName>
        <fullName evidence="4">BED-type domain-containing protein</fullName>
    </recommendedName>
</protein>
<feature type="compositionally biased region" description="Low complexity" evidence="1">
    <location>
        <begin position="129"/>
        <end position="138"/>
    </location>
</feature>
<dbReference type="EMBL" id="WSZM01000513">
    <property type="protein sequence ID" value="KAF4032097.1"/>
    <property type="molecule type" value="Genomic_DNA"/>
</dbReference>
<evidence type="ECO:0000313" key="3">
    <source>
        <dbReference type="Proteomes" id="UP000602510"/>
    </source>
</evidence>
<feature type="compositionally biased region" description="Polar residues" evidence="1">
    <location>
        <begin position="158"/>
        <end position="180"/>
    </location>
</feature>
<comment type="caution">
    <text evidence="2">The sequence shown here is derived from an EMBL/GenBank/DDBJ whole genome shotgun (WGS) entry which is preliminary data.</text>
</comment>
<name>A0A833RSG9_PHYIN</name>
<keyword evidence="3" id="KW-1185">Reference proteome</keyword>
<reference evidence="2" key="1">
    <citation type="submission" date="2020-04" db="EMBL/GenBank/DDBJ databases">
        <title>Hybrid Assembly of Korean Phytophthora infestans isolates.</title>
        <authorList>
            <person name="Prokchorchik M."/>
            <person name="Lee Y."/>
            <person name="Seo J."/>
            <person name="Cho J.-H."/>
            <person name="Park Y.-E."/>
            <person name="Jang D.-C."/>
            <person name="Im J.-S."/>
            <person name="Choi J.-G."/>
            <person name="Park H.-J."/>
            <person name="Lee G.-B."/>
            <person name="Lee Y.-G."/>
            <person name="Hong S.-Y."/>
            <person name="Cho K."/>
            <person name="Sohn K.H."/>
        </authorList>
    </citation>
    <scope>NUCLEOTIDE SEQUENCE</scope>
    <source>
        <strain evidence="2">KR_1_A1</strain>
    </source>
</reference>
<evidence type="ECO:0000256" key="1">
    <source>
        <dbReference type="SAM" id="MobiDB-lite"/>
    </source>
</evidence>
<accession>A0A833RSG9</accession>
<dbReference type="AlphaFoldDB" id="A0A833RSG9"/>
<proteinExistence type="predicted"/>
<gene>
    <name evidence="2" type="ORF">GN244_ATG16020</name>
</gene>
<evidence type="ECO:0008006" key="4">
    <source>
        <dbReference type="Google" id="ProtNLM"/>
    </source>
</evidence>
<evidence type="ECO:0000313" key="2">
    <source>
        <dbReference type="EMBL" id="KAF4032097.1"/>
    </source>
</evidence>